<dbReference type="Proteomes" id="UP001168883">
    <property type="component" value="Unassembled WGS sequence"/>
</dbReference>
<keyword evidence="2" id="KW-1185">Reference proteome</keyword>
<name>A0ABT8VHB4_9BACL</name>
<accession>A0ABT8VHB4</accession>
<comment type="caution">
    <text evidence="1">The sequence shown here is derived from an EMBL/GenBank/DDBJ whole genome shotgun (WGS) entry which is preliminary data.</text>
</comment>
<proteinExistence type="predicted"/>
<evidence type="ECO:0000313" key="1">
    <source>
        <dbReference type="EMBL" id="MDO3680349.1"/>
    </source>
</evidence>
<organism evidence="1 2">
    <name type="scientific">Paenibacillus ehimensis</name>
    <dbReference type="NCBI Taxonomy" id="79264"/>
    <lineage>
        <taxon>Bacteria</taxon>
        <taxon>Bacillati</taxon>
        <taxon>Bacillota</taxon>
        <taxon>Bacilli</taxon>
        <taxon>Bacillales</taxon>
        <taxon>Paenibacillaceae</taxon>
        <taxon>Paenibacillus</taxon>
    </lineage>
</organism>
<dbReference type="EMBL" id="JAUMKJ010000039">
    <property type="protein sequence ID" value="MDO3680349.1"/>
    <property type="molecule type" value="Genomic_DNA"/>
</dbReference>
<evidence type="ECO:0000313" key="2">
    <source>
        <dbReference type="Proteomes" id="UP001168883"/>
    </source>
</evidence>
<dbReference type="RefSeq" id="WP_084159617.1">
    <property type="nucleotide sequence ID" value="NZ_JARLKN010000073.1"/>
</dbReference>
<sequence>MEQTLSYENIFDLVQEIQDARYSGEPYEEKLKLLKAGVTYPDVEALLWCTDQGAEYIAKRLFHHRTVLLGELSREELIGLVEQVMQCSGEEWEMDIWLDMITSSVADPSISDYIFWSHEDLSAEEIVDKALAYKPILL</sequence>
<protein>
    <submittedName>
        <fullName evidence="1">E9imm peptide</fullName>
    </submittedName>
</protein>
<gene>
    <name evidence="1" type="ORF">Q3C12_25400</name>
</gene>
<reference evidence="1" key="1">
    <citation type="submission" date="2023-07" db="EMBL/GenBank/DDBJ databases">
        <authorList>
            <person name="Aktuganov G."/>
            <person name="Boyko T."/>
            <person name="Delegan Y."/>
            <person name="Galimzianova N."/>
            <person name="Gilvanova E."/>
            <person name="Korobov V."/>
            <person name="Kuzmina L."/>
            <person name="Melentiev A."/>
            <person name="Milman P."/>
            <person name="Ryabova A."/>
            <person name="Stupak E."/>
            <person name="Yasakov T."/>
            <person name="Zharikova N."/>
            <person name="Zhurenko E."/>
        </authorList>
    </citation>
    <scope>NUCLEOTIDE SEQUENCE</scope>
    <source>
        <strain evidence="1">IB-739</strain>
    </source>
</reference>